<keyword evidence="1" id="KW-0472">Membrane</keyword>
<evidence type="ECO:0000313" key="3">
    <source>
        <dbReference type="Proteomes" id="UP000006054"/>
    </source>
</evidence>
<feature type="transmembrane region" description="Helical" evidence="1">
    <location>
        <begin position="300"/>
        <end position="320"/>
    </location>
</feature>
<organism evidence="2 3">
    <name type="scientific">Bernardetia litoralis (strain ATCC 23117 / DSM 6794 / NBRC 15988 / NCIMB 1366 / Fx l1 / Sio-4)</name>
    <name type="common">Flexibacter litoralis</name>
    <dbReference type="NCBI Taxonomy" id="880071"/>
    <lineage>
        <taxon>Bacteria</taxon>
        <taxon>Pseudomonadati</taxon>
        <taxon>Bacteroidota</taxon>
        <taxon>Cytophagia</taxon>
        <taxon>Cytophagales</taxon>
        <taxon>Bernardetiaceae</taxon>
        <taxon>Bernardetia</taxon>
    </lineage>
</organism>
<keyword evidence="1" id="KW-1133">Transmembrane helix</keyword>
<protein>
    <submittedName>
        <fullName evidence="2">Uncharacterized protein</fullName>
    </submittedName>
</protein>
<accession>I4APW0</accession>
<gene>
    <name evidence="2" type="ordered locus">Fleli_3681</name>
</gene>
<keyword evidence="3" id="KW-1185">Reference proteome</keyword>
<evidence type="ECO:0000313" key="2">
    <source>
        <dbReference type="EMBL" id="AFM05995.1"/>
    </source>
</evidence>
<feature type="transmembrane region" description="Helical" evidence="1">
    <location>
        <begin position="242"/>
        <end position="265"/>
    </location>
</feature>
<feature type="transmembrane region" description="Helical" evidence="1">
    <location>
        <begin position="70"/>
        <end position="87"/>
    </location>
</feature>
<dbReference type="Proteomes" id="UP000006054">
    <property type="component" value="Chromosome"/>
</dbReference>
<feature type="transmembrane region" description="Helical" evidence="1">
    <location>
        <begin position="108"/>
        <end position="126"/>
    </location>
</feature>
<dbReference type="EMBL" id="CP003345">
    <property type="protein sequence ID" value="AFM05995.1"/>
    <property type="molecule type" value="Genomic_DNA"/>
</dbReference>
<evidence type="ECO:0000256" key="1">
    <source>
        <dbReference type="SAM" id="Phobius"/>
    </source>
</evidence>
<dbReference type="KEGG" id="fli:Fleli_3681"/>
<feature type="transmembrane region" description="Helical" evidence="1">
    <location>
        <begin position="327"/>
        <end position="347"/>
    </location>
</feature>
<sequence length="376" mass="43956">MEASIKYKPNLNQKKEKRQTGLSERFSMNWIVSRRYDGFFFIGSCVFTLLFLGIFMYAETLDLAPQGDSIILTYFVFTAIFDHPHIFQTFSRTHADKEEFEERKHMHTWGLAAFIVAGFIITGMGFEKELIVFAAFFGSWHIIRQHSGFLKAYKGVNKDFDKIDDYLDTGLFYSGMFACFFRDYSGIKSPVVVYKELTANFPYLPPQIIEIIWSIFIFFLVAFCLRQVWCFYKRKPINIPKVLFLVAALSTHYFVFFLTALPFLVAESLETVFHNIQYQGFVMHYQRKRFSHVKNVVLKWFGVAMIYGLVVGIIEIIGLITNGWSKWLFVPFTMVVIYHYYIDGLIWKFGKNPELRKLLFDKTAVVSSDLDEKDTG</sequence>
<dbReference type="STRING" id="880071.Fleli_3681"/>
<dbReference type="eggNOG" id="ENOG5031CRD">
    <property type="taxonomic scope" value="Bacteria"/>
</dbReference>
<keyword evidence="1" id="KW-0812">Transmembrane</keyword>
<dbReference type="RefSeq" id="WP_014799419.1">
    <property type="nucleotide sequence ID" value="NC_018018.1"/>
</dbReference>
<feature type="transmembrane region" description="Helical" evidence="1">
    <location>
        <begin position="211"/>
        <end position="230"/>
    </location>
</feature>
<name>I4APW0_BERLS</name>
<reference evidence="3" key="1">
    <citation type="submission" date="2012-06" db="EMBL/GenBank/DDBJ databases">
        <title>The complete genome of Flexibacter litoralis DSM 6794.</title>
        <authorList>
            <person name="Lucas S."/>
            <person name="Copeland A."/>
            <person name="Lapidus A."/>
            <person name="Glavina del Rio T."/>
            <person name="Dalin E."/>
            <person name="Tice H."/>
            <person name="Bruce D."/>
            <person name="Goodwin L."/>
            <person name="Pitluck S."/>
            <person name="Peters L."/>
            <person name="Ovchinnikova G."/>
            <person name="Lu M."/>
            <person name="Kyrpides N."/>
            <person name="Mavromatis K."/>
            <person name="Ivanova N."/>
            <person name="Brettin T."/>
            <person name="Detter J.C."/>
            <person name="Han C."/>
            <person name="Larimer F."/>
            <person name="Land M."/>
            <person name="Hauser L."/>
            <person name="Markowitz V."/>
            <person name="Cheng J.-F."/>
            <person name="Hugenholtz P."/>
            <person name="Woyke T."/>
            <person name="Wu D."/>
            <person name="Spring S."/>
            <person name="Lang E."/>
            <person name="Kopitz M."/>
            <person name="Brambilla E."/>
            <person name="Klenk H.-P."/>
            <person name="Eisen J.A."/>
        </authorList>
    </citation>
    <scope>NUCLEOTIDE SEQUENCE [LARGE SCALE GENOMIC DNA]</scope>
    <source>
        <strain evidence="3">ATCC 23117 / DSM 6794 / NBRC 15988 / NCIMB 1366 / Sio-4</strain>
    </source>
</reference>
<proteinExistence type="predicted"/>
<feature type="transmembrane region" description="Helical" evidence="1">
    <location>
        <begin position="38"/>
        <end position="58"/>
    </location>
</feature>
<dbReference type="HOGENOM" id="CLU_051342_1_0_10"/>
<dbReference type="AlphaFoldDB" id="I4APW0"/>
<dbReference type="OrthoDB" id="235490at2"/>